<dbReference type="InterPro" id="IPR036961">
    <property type="entry name" value="Kinesin_motor_dom_sf"/>
</dbReference>
<dbReference type="PROSITE" id="PS00411">
    <property type="entry name" value="KINESIN_MOTOR_1"/>
    <property type="match status" value="1"/>
</dbReference>
<name>A0A0K8SU84_LYGHE</name>
<dbReference type="GO" id="GO:0007018">
    <property type="term" value="P:microtubule-based movement"/>
    <property type="evidence" value="ECO:0007669"/>
    <property type="project" value="InterPro"/>
</dbReference>
<dbReference type="InterPro" id="IPR027417">
    <property type="entry name" value="P-loop_NTPase"/>
</dbReference>
<organism evidence="15">
    <name type="scientific">Lygus hesperus</name>
    <name type="common">Western plant bug</name>
    <dbReference type="NCBI Taxonomy" id="30085"/>
    <lineage>
        <taxon>Eukaryota</taxon>
        <taxon>Metazoa</taxon>
        <taxon>Ecdysozoa</taxon>
        <taxon>Arthropoda</taxon>
        <taxon>Hexapoda</taxon>
        <taxon>Insecta</taxon>
        <taxon>Pterygota</taxon>
        <taxon>Neoptera</taxon>
        <taxon>Paraneoptera</taxon>
        <taxon>Hemiptera</taxon>
        <taxon>Heteroptera</taxon>
        <taxon>Panheteroptera</taxon>
        <taxon>Cimicomorpha</taxon>
        <taxon>Miridae</taxon>
        <taxon>Mirini</taxon>
        <taxon>Lygus</taxon>
    </lineage>
</organism>
<feature type="region of interest" description="Disordered" evidence="13">
    <location>
        <begin position="446"/>
        <end position="483"/>
    </location>
</feature>
<evidence type="ECO:0000256" key="7">
    <source>
        <dbReference type="ARBA" id="ARBA00023175"/>
    </source>
</evidence>
<evidence type="ECO:0000259" key="14">
    <source>
        <dbReference type="PROSITE" id="PS50067"/>
    </source>
</evidence>
<dbReference type="PROSITE" id="PS50067">
    <property type="entry name" value="KINESIN_MOTOR_2"/>
    <property type="match status" value="1"/>
</dbReference>
<feature type="compositionally biased region" description="Low complexity" evidence="13">
    <location>
        <begin position="457"/>
        <end position="470"/>
    </location>
</feature>
<dbReference type="GO" id="GO:0003777">
    <property type="term" value="F:microtubule motor activity"/>
    <property type="evidence" value="ECO:0007669"/>
    <property type="project" value="InterPro"/>
</dbReference>
<evidence type="ECO:0000256" key="4">
    <source>
        <dbReference type="ARBA" id="ARBA00022741"/>
    </source>
</evidence>
<dbReference type="SUPFAM" id="SSF52540">
    <property type="entry name" value="P-loop containing nucleoside triphosphate hydrolases"/>
    <property type="match status" value="1"/>
</dbReference>
<comment type="subcellular location">
    <subcellularLocation>
        <location evidence="1">Cytoplasm</location>
        <location evidence="1">Cytoskeleton</location>
    </subcellularLocation>
</comment>
<evidence type="ECO:0000256" key="11">
    <source>
        <dbReference type="RuleBase" id="RU000394"/>
    </source>
</evidence>
<dbReference type="GO" id="GO:0005874">
    <property type="term" value="C:microtubule"/>
    <property type="evidence" value="ECO:0007669"/>
    <property type="project" value="UniProtKB-KW"/>
</dbReference>
<evidence type="ECO:0000256" key="13">
    <source>
        <dbReference type="SAM" id="MobiDB-lite"/>
    </source>
</evidence>
<proteinExistence type="inferred from homology"/>
<protein>
    <recommendedName>
        <fullName evidence="11">Kinesin-like protein</fullName>
    </recommendedName>
</protein>
<dbReference type="Gene3D" id="3.40.850.10">
    <property type="entry name" value="Kinesin motor domain"/>
    <property type="match status" value="1"/>
</dbReference>
<keyword evidence="3 11" id="KW-0493">Microtubule</keyword>
<evidence type="ECO:0000256" key="10">
    <source>
        <dbReference type="PROSITE-ProRule" id="PRU00283"/>
    </source>
</evidence>
<dbReference type="GO" id="GO:0008017">
    <property type="term" value="F:microtubule binding"/>
    <property type="evidence" value="ECO:0007669"/>
    <property type="project" value="InterPro"/>
</dbReference>
<evidence type="ECO:0000256" key="3">
    <source>
        <dbReference type="ARBA" id="ARBA00022701"/>
    </source>
</evidence>
<evidence type="ECO:0000256" key="8">
    <source>
        <dbReference type="ARBA" id="ARBA00023212"/>
    </source>
</evidence>
<comment type="similarity">
    <text evidence="10 11">Belongs to the TRAFAC class myosin-kinesin ATPase superfamily. Kinesin family.</text>
</comment>
<keyword evidence="5 10" id="KW-0067">ATP-binding</keyword>
<evidence type="ECO:0000256" key="5">
    <source>
        <dbReference type="ARBA" id="ARBA00022840"/>
    </source>
</evidence>
<dbReference type="EMBL" id="GBRD01009095">
    <property type="protein sequence ID" value="JAG56726.1"/>
    <property type="molecule type" value="Transcribed_RNA"/>
</dbReference>
<keyword evidence="4 10" id="KW-0547">Nucleotide-binding</keyword>
<feature type="coiled-coil region" evidence="12">
    <location>
        <begin position="398"/>
        <end position="429"/>
    </location>
</feature>
<reference evidence="15" key="1">
    <citation type="submission" date="2014-09" db="EMBL/GenBank/DDBJ databases">
        <authorList>
            <person name="Magalhaes I.L.F."/>
            <person name="Oliveira U."/>
            <person name="Santos F.R."/>
            <person name="Vidigal T.H.D.A."/>
            <person name="Brescovit A.D."/>
            <person name="Santos A.J."/>
        </authorList>
    </citation>
    <scope>NUCLEOTIDE SEQUENCE</scope>
</reference>
<evidence type="ECO:0000256" key="6">
    <source>
        <dbReference type="ARBA" id="ARBA00023054"/>
    </source>
</evidence>
<keyword evidence="2" id="KW-0963">Cytoplasm</keyword>
<keyword evidence="6 12" id="KW-0175">Coiled coil</keyword>
<dbReference type="InterPro" id="IPR001752">
    <property type="entry name" value="Kinesin_motor_dom"/>
</dbReference>
<dbReference type="PANTHER" id="PTHR47969">
    <property type="entry name" value="CHROMOSOME-ASSOCIATED KINESIN KIF4A-RELATED"/>
    <property type="match status" value="1"/>
</dbReference>
<dbReference type="GO" id="GO:0005524">
    <property type="term" value="F:ATP binding"/>
    <property type="evidence" value="ECO:0007669"/>
    <property type="project" value="UniProtKB-UniRule"/>
</dbReference>
<evidence type="ECO:0000256" key="9">
    <source>
        <dbReference type="ARBA" id="ARBA00060187"/>
    </source>
</evidence>
<feature type="binding site" evidence="10">
    <location>
        <begin position="90"/>
        <end position="97"/>
    </location>
    <ligand>
        <name>ATP</name>
        <dbReference type="ChEBI" id="CHEBI:30616"/>
    </ligand>
</feature>
<comment type="function">
    <text evidence="9">Plus-end directed microtubule motor that may be used for anterograde axonal transport and could conceivably move cargos in fly neurons different than those moved by kinesin heavy chain or other plus-end directed motors.</text>
</comment>
<dbReference type="InterPro" id="IPR027640">
    <property type="entry name" value="Kinesin-like_fam"/>
</dbReference>
<evidence type="ECO:0000313" key="15">
    <source>
        <dbReference type="EMBL" id="JAG56726.1"/>
    </source>
</evidence>
<dbReference type="Pfam" id="PF00225">
    <property type="entry name" value="Kinesin"/>
    <property type="match status" value="1"/>
</dbReference>
<evidence type="ECO:0000256" key="2">
    <source>
        <dbReference type="ARBA" id="ARBA00022490"/>
    </source>
</evidence>
<dbReference type="PRINTS" id="PR00380">
    <property type="entry name" value="KINESINHEAVY"/>
</dbReference>
<feature type="domain" description="Kinesin motor" evidence="14">
    <location>
        <begin position="4"/>
        <end position="333"/>
    </location>
</feature>
<dbReference type="PANTHER" id="PTHR47969:SF21">
    <property type="entry name" value="KINESIN-LIKE PROTEIN"/>
    <property type="match status" value="1"/>
</dbReference>
<evidence type="ECO:0000256" key="1">
    <source>
        <dbReference type="ARBA" id="ARBA00004245"/>
    </source>
</evidence>
<accession>A0A0K8SU84</accession>
<feature type="coiled-coil region" evidence="12">
    <location>
        <begin position="517"/>
        <end position="588"/>
    </location>
</feature>
<dbReference type="FunFam" id="3.40.850.10:FF:000029">
    <property type="entry name" value="Kinesin-like protein KIF17"/>
    <property type="match status" value="1"/>
</dbReference>
<evidence type="ECO:0000256" key="12">
    <source>
        <dbReference type="SAM" id="Coils"/>
    </source>
</evidence>
<keyword evidence="7 10" id="KW-0505">Motor protein</keyword>
<keyword evidence="8" id="KW-0206">Cytoskeleton</keyword>
<dbReference type="SMART" id="SM00129">
    <property type="entry name" value="KISc"/>
    <property type="match status" value="1"/>
</dbReference>
<sequence length="788" mass="88529">MAECVKVIVRCRPMNSRENALKCRNVVTMDSDRCSCSIANPTDNTAPPKSFTFDGVYGDNSTTEQIYNESAYPLIEGVLEGYNSTVFAYGQTGCGKSFSMQGVTDPASQRGIIPRAFEHIFEAISVSQDVKYLVLASYLEIYNEEIRDLLGSDVKQKLDLKEVPDKGVYVQDLTWHAVGSVGDCESLMNKGWSNRSVGATLMNADSSRSHSIFSISVEMMSTEDVAHAIRRGKLSLVDLAGSERQAKTGAMGERLKEASKINLSLSALGNVISALVDGKAKHIPYRDSKLTRLLQDSLGGNTKTLMLACLSPADNNYDETLSTLRYANRAKNIKNQPQINEDPKDAMLRKYQEEIEQLKEMLTKPRMTAVVDEVLLEQEREKIRLEYEKEMTALKAQFNEVNSSKSQVQEELLSLKNQYDRQLQNIDKQSVFKQAQAPLTVVESSTGSCQETESEKIITNSTNNSINNNNQDSNDAKEASKATQQEIMARLIKLQRNLVGGERANDQSLKERRARRKRAAEKRLAALAEVLSKQEHQEHSSLLLGVYDDMHDQLTAKGEHLKKHKQKIRAMEREIADLQSEFETERTDYLETIRRLDRQLQLHVQILDKIAPNLKSPSNYSNLETIKNDAWWDDDAQKWVIPDFMVLRTKLPPAAGVGTQWRNSSQTAPGRLQKLDPAEDEDFAGNYFKPKRAAELLIKAQQDVARANNYMYGSKVNLQGSLNAINTLSLKASPPTFLNHSWSGPQTTLNTSMNGWMDPAVRKPARLEALPIVDRKPMQRQLNTLDVI</sequence>
<dbReference type="AlphaFoldDB" id="A0A0K8SU84"/>
<dbReference type="InterPro" id="IPR019821">
    <property type="entry name" value="Kinesin_motor_CS"/>
</dbReference>